<dbReference type="Proteomes" id="UP001433508">
    <property type="component" value="Unassembled WGS sequence"/>
</dbReference>
<proteinExistence type="predicted"/>
<protein>
    <submittedName>
        <fullName evidence="1">Uncharacterized protein</fullName>
    </submittedName>
</protein>
<accession>A0ACC3SUB9</accession>
<reference evidence="2" key="1">
    <citation type="journal article" date="2024" name="Front. Bioeng. Biotechnol.">
        <title>Genome-scale model development and genomic sequencing of the oleaginous clade Lipomyces.</title>
        <authorList>
            <person name="Czajka J.J."/>
            <person name="Han Y."/>
            <person name="Kim J."/>
            <person name="Mondo S.J."/>
            <person name="Hofstad B.A."/>
            <person name="Robles A."/>
            <person name="Haridas S."/>
            <person name="Riley R."/>
            <person name="LaButti K."/>
            <person name="Pangilinan J."/>
            <person name="Andreopoulos W."/>
            <person name="Lipzen A."/>
            <person name="Yan J."/>
            <person name="Wang M."/>
            <person name="Ng V."/>
            <person name="Grigoriev I.V."/>
            <person name="Spatafora J.W."/>
            <person name="Magnuson J.K."/>
            <person name="Baker S.E."/>
            <person name="Pomraning K.R."/>
        </authorList>
    </citation>
    <scope>NUCLEOTIDE SEQUENCE [LARGE SCALE GENOMIC DNA]</scope>
    <source>
        <strain evidence="2">CBS 7786</strain>
    </source>
</reference>
<name>A0ACC3SUB9_LIPKO</name>
<keyword evidence="2" id="KW-1185">Reference proteome</keyword>
<evidence type="ECO:0000313" key="2">
    <source>
        <dbReference type="Proteomes" id="UP001433508"/>
    </source>
</evidence>
<sequence>MQDDIEALARPRPRVRSGCITCRRRKVKCDEQRPHCYNCTRLKRTCIYEESSNSLYSQNTSSRRLWKRANSTTTTTAAGTAAFTTPAGASPSSLSLSFISTAIDLEGWTASPSLMEFDANGEFTVREQANRFGLPGSVGSPLLSWSQAPLLSDSASLILGPATPPVLNNTIFSYFLERVEPPFIAKVDALNWKPMKKYIVDLGCRHTLVSQAISAVESLYRAKANHDDIINSTASYYAAKSGYASMLERGSDDPETVLVVTFLLCCFEIVAQHETVSITLEPEGALVAKLEAWQSNATSWSPGLCRLQAWFQILHARALHLGGRGLLSPKIASLNRHHRSRGFQTDEREVEQVAENIKETLHHLWSGRPALLRTDRRQLQNELSPGLGSALGQLVDLCNAAYFTEVIYLGRAYGKSPTASAEELEAMQNIRHIVESRCEQVAVDPSFIWPLFMYAVEHPDPDQSRWAVGKLREVKDPIWHSDFVSSLAQGISEEQLTGAKRVDTRYFCLQRFSIPPPFI</sequence>
<gene>
    <name evidence="1" type="ORF">V1525DRAFT_281368</name>
</gene>
<organism evidence="1 2">
    <name type="scientific">Lipomyces kononenkoae</name>
    <name type="common">Yeast</name>
    <dbReference type="NCBI Taxonomy" id="34357"/>
    <lineage>
        <taxon>Eukaryota</taxon>
        <taxon>Fungi</taxon>
        <taxon>Dikarya</taxon>
        <taxon>Ascomycota</taxon>
        <taxon>Saccharomycotina</taxon>
        <taxon>Lipomycetes</taxon>
        <taxon>Lipomycetales</taxon>
        <taxon>Lipomycetaceae</taxon>
        <taxon>Lipomyces</taxon>
    </lineage>
</organism>
<dbReference type="EMBL" id="MU971424">
    <property type="protein sequence ID" value="KAK9235249.1"/>
    <property type="molecule type" value="Genomic_DNA"/>
</dbReference>
<evidence type="ECO:0000313" key="1">
    <source>
        <dbReference type="EMBL" id="KAK9235249.1"/>
    </source>
</evidence>
<comment type="caution">
    <text evidence="1">The sequence shown here is derived from an EMBL/GenBank/DDBJ whole genome shotgun (WGS) entry which is preliminary data.</text>
</comment>